<dbReference type="GO" id="GO:0042113">
    <property type="term" value="P:B cell activation"/>
    <property type="evidence" value="ECO:0007669"/>
    <property type="project" value="InterPro"/>
</dbReference>
<feature type="domain" description="TNFR-Cys" evidence="18">
    <location>
        <begin position="272"/>
        <end position="306"/>
    </location>
</feature>
<keyword evidence="7 17" id="KW-1133">Transmembrane helix</keyword>
<evidence type="ECO:0000256" key="11">
    <source>
        <dbReference type="ARBA" id="ARBA00023180"/>
    </source>
</evidence>
<feature type="disulfide bond" evidence="15">
    <location>
        <begin position="372"/>
        <end position="390"/>
    </location>
</feature>
<dbReference type="PANTHER" id="PTHR46875:SF1">
    <property type="entry name" value="TUMOR NECROSIS FACTOR RECEPTOR SUPERFAMILY MEMBER 5"/>
    <property type="match status" value="1"/>
</dbReference>
<name>A0AAW1BRN6_CROAD</name>
<dbReference type="GO" id="GO:0051094">
    <property type="term" value="P:positive regulation of developmental process"/>
    <property type="evidence" value="ECO:0007669"/>
    <property type="project" value="UniProtKB-ARBA"/>
</dbReference>
<evidence type="ECO:0000256" key="15">
    <source>
        <dbReference type="PROSITE-ProRule" id="PRU00206"/>
    </source>
</evidence>
<accession>A0AAW1BRN6</accession>
<keyword evidence="8 17" id="KW-0472">Membrane</keyword>
<dbReference type="GO" id="GO:0038023">
    <property type="term" value="F:signaling receptor activity"/>
    <property type="evidence" value="ECO:0007669"/>
    <property type="project" value="InterPro"/>
</dbReference>
<evidence type="ECO:0000256" key="5">
    <source>
        <dbReference type="ARBA" id="ARBA00022737"/>
    </source>
</evidence>
<dbReference type="GO" id="GO:0023035">
    <property type="term" value="P:CD40 signaling pathway"/>
    <property type="evidence" value="ECO:0007669"/>
    <property type="project" value="UniProtKB-ARBA"/>
</dbReference>
<dbReference type="InterPro" id="IPR001368">
    <property type="entry name" value="TNFR/NGFR_Cys_rich_reg"/>
</dbReference>
<evidence type="ECO:0000259" key="18">
    <source>
        <dbReference type="PROSITE" id="PS50050"/>
    </source>
</evidence>
<evidence type="ECO:0000313" key="20">
    <source>
        <dbReference type="Proteomes" id="UP001474421"/>
    </source>
</evidence>
<keyword evidence="20" id="KW-1185">Reference proteome</keyword>
<evidence type="ECO:0000256" key="2">
    <source>
        <dbReference type="ARBA" id="ARBA00015766"/>
    </source>
</evidence>
<gene>
    <name evidence="19" type="ORF">NXF25_009918</name>
</gene>
<keyword evidence="10 19" id="KW-0675">Receptor</keyword>
<feature type="domain" description="TNFR-Cys" evidence="18">
    <location>
        <begin position="392"/>
        <end position="432"/>
    </location>
</feature>
<evidence type="ECO:0000256" key="10">
    <source>
        <dbReference type="ARBA" id="ARBA00023170"/>
    </source>
</evidence>
<dbReference type="FunFam" id="2.10.50.10:FF:000041">
    <property type="entry name" value="Tumor necrosis factor receptor superfamily member 5"/>
    <property type="match status" value="1"/>
</dbReference>
<protein>
    <recommendedName>
        <fullName evidence="2">Tumor necrosis factor receptor superfamily member 5</fullName>
    </recommendedName>
    <alternativeName>
        <fullName evidence="12">B-cell surface antigen CD40</fullName>
    </alternativeName>
    <alternativeName>
        <fullName evidence="13">CD40L receptor</fullName>
    </alternativeName>
</protein>
<keyword evidence="9 15" id="KW-1015">Disulfide bond</keyword>
<dbReference type="AlphaFoldDB" id="A0AAW1BRN6"/>
<feature type="transmembrane region" description="Helical" evidence="17">
    <location>
        <begin position="447"/>
        <end position="466"/>
    </location>
</feature>
<evidence type="ECO:0000256" key="17">
    <source>
        <dbReference type="SAM" id="Phobius"/>
    </source>
</evidence>
<dbReference type="GO" id="GO:0035631">
    <property type="term" value="C:CD40 receptor complex"/>
    <property type="evidence" value="ECO:0007669"/>
    <property type="project" value="TreeGrafter"/>
</dbReference>
<feature type="region of interest" description="Disordered" evidence="16">
    <location>
        <begin position="202"/>
        <end position="242"/>
    </location>
</feature>
<dbReference type="GO" id="GO:0009897">
    <property type="term" value="C:external side of plasma membrane"/>
    <property type="evidence" value="ECO:0007669"/>
    <property type="project" value="InterPro"/>
</dbReference>
<evidence type="ECO:0000256" key="8">
    <source>
        <dbReference type="ARBA" id="ARBA00023136"/>
    </source>
</evidence>
<comment type="function">
    <text evidence="14">Receptor for TNFSF5/CD40LG. Transduces TRAF6- and MAP3K8-mediated signals that activate ERK in macrophages and B cells, leading to induction of immunoglobulin secretion.</text>
</comment>
<evidence type="ECO:0000256" key="4">
    <source>
        <dbReference type="ARBA" id="ARBA00022729"/>
    </source>
</evidence>
<evidence type="ECO:0000256" key="14">
    <source>
        <dbReference type="ARBA" id="ARBA00045871"/>
    </source>
</evidence>
<keyword evidence="6" id="KW-0391">Immunity</keyword>
<feature type="repeat" description="TNFR-Cys" evidence="15">
    <location>
        <begin position="392"/>
        <end position="432"/>
    </location>
</feature>
<comment type="caution">
    <text evidence="19">The sequence shown here is derived from an EMBL/GenBank/DDBJ whole genome shotgun (WGS) entry which is preliminary data.</text>
</comment>
<keyword evidence="3 17" id="KW-0812">Transmembrane</keyword>
<dbReference type="GO" id="GO:0006952">
    <property type="term" value="P:defense response"/>
    <property type="evidence" value="ECO:0007669"/>
    <property type="project" value="UniProtKB-ARBA"/>
</dbReference>
<dbReference type="PROSITE" id="PS50050">
    <property type="entry name" value="TNFR_NGFR_2"/>
    <property type="match status" value="3"/>
</dbReference>
<dbReference type="PANTHER" id="PTHR46875">
    <property type="entry name" value="TUMOR NECROSIS FACTOR RECEPTOR SUPERFAMILY MEMBER 5"/>
    <property type="match status" value="1"/>
</dbReference>
<feature type="compositionally biased region" description="Low complexity" evidence="16">
    <location>
        <begin position="88"/>
        <end position="101"/>
    </location>
</feature>
<keyword evidence="5" id="KW-0677">Repeat</keyword>
<evidence type="ECO:0000256" key="13">
    <source>
        <dbReference type="ARBA" id="ARBA00032719"/>
    </source>
</evidence>
<dbReference type="InterPro" id="IPR052135">
    <property type="entry name" value="TNFRSF5"/>
</dbReference>
<feature type="disulfide bond" evidence="15">
    <location>
        <begin position="393"/>
        <end position="408"/>
    </location>
</feature>
<evidence type="ECO:0000256" key="1">
    <source>
        <dbReference type="ARBA" id="ARBA00004479"/>
    </source>
</evidence>
<evidence type="ECO:0000256" key="12">
    <source>
        <dbReference type="ARBA" id="ARBA00031089"/>
    </source>
</evidence>
<dbReference type="EMBL" id="JAOTOJ010000003">
    <property type="protein sequence ID" value="KAK9405091.1"/>
    <property type="molecule type" value="Genomic_DNA"/>
</dbReference>
<comment type="subcellular location">
    <subcellularLocation>
        <location evidence="1">Membrane</location>
        <topology evidence="1">Single-pass type I membrane protein</topology>
    </subcellularLocation>
</comment>
<dbReference type="PROSITE" id="PS00652">
    <property type="entry name" value="TNFR_NGFR_1"/>
    <property type="match status" value="1"/>
</dbReference>
<organism evidence="19 20">
    <name type="scientific">Crotalus adamanteus</name>
    <name type="common">Eastern diamondback rattlesnake</name>
    <dbReference type="NCBI Taxonomy" id="8729"/>
    <lineage>
        <taxon>Eukaryota</taxon>
        <taxon>Metazoa</taxon>
        <taxon>Chordata</taxon>
        <taxon>Craniata</taxon>
        <taxon>Vertebrata</taxon>
        <taxon>Euteleostomi</taxon>
        <taxon>Lepidosauria</taxon>
        <taxon>Squamata</taxon>
        <taxon>Bifurcata</taxon>
        <taxon>Unidentata</taxon>
        <taxon>Episquamata</taxon>
        <taxon>Toxicofera</taxon>
        <taxon>Serpentes</taxon>
        <taxon>Colubroidea</taxon>
        <taxon>Viperidae</taxon>
        <taxon>Crotalinae</taxon>
        <taxon>Crotalus</taxon>
    </lineage>
</organism>
<comment type="caution">
    <text evidence="15">Lacks conserved residue(s) required for the propagation of feature annotation.</text>
</comment>
<dbReference type="SMART" id="SM00208">
    <property type="entry name" value="TNFR"/>
    <property type="match status" value="4"/>
</dbReference>
<dbReference type="GO" id="GO:0002768">
    <property type="term" value="P:immune response-regulating cell surface receptor signaling pathway"/>
    <property type="evidence" value="ECO:0007669"/>
    <property type="project" value="TreeGrafter"/>
</dbReference>
<evidence type="ECO:0000256" key="3">
    <source>
        <dbReference type="ARBA" id="ARBA00022692"/>
    </source>
</evidence>
<feature type="repeat" description="TNFR-Cys" evidence="15">
    <location>
        <begin position="351"/>
        <end position="390"/>
    </location>
</feature>
<dbReference type="SUPFAM" id="SSF57586">
    <property type="entry name" value="TNF receptor-like"/>
    <property type="match status" value="2"/>
</dbReference>
<keyword evidence="11" id="KW-0325">Glycoprotein</keyword>
<evidence type="ECO:0000256" key="16">
    <source>
        <dbReference type="SAM" id="MobiDB-lite"/>
    </source>
</evidence>
<dbReference type="GO" id="GO:0045935">
    <property type="term" value="P:positive regulation of nucleobase-containing compound metabolic process"/>
    <property type="evidence" value="ECO:0007669"/>
    <property type="project" value="UniProtKB-ARBA"/>
</dbReference>
<reference evidence="19 20" key="1">
    <citation type="journal article" date="2024" name="Proc. Natl. Acad. Sci. U.S.A.">
        <title>The genetic regulatory architecture and epigenomic basis for age-related changes in rattlesnake venom.</title>
        <authorList>
            <person name="Hogan M.P."/>
            <person name="Holding M.L."/>
            <person name="Nystrom G.S."/>
            <person name="Colston T.J."/>
            <person name="Bartlett D.A."/>
            <person name="Mason A.J."/>
            <person name="Ellsworth S.A."/>
            <person name="Rautsaw R.M."/>
            <person name="Lawrence K.C."/>
            <person name="Strickland J.L."/>
            <person name="He B."/>
            <person name="Fraser P."/>
            <person name="Margres M.J."/>
            <person name="Gilbert D.M."/>
            <person name="Gibbs H.L."/>
            <person name="Parkinson C.L."/>
            <person name="Rokyta D.R."/>
        </authorList>
    </citation>
    <scope>NUCLEOTIDE SEQUENCE [LARGE SCALE GENOMIC DNA]</scope>
    <source>
        <strain evidence="19">DRR0105</strain>
    </source>
</reference>
<feature type="region of interest" description="Disordered" evidence="16">
    <location>
        <begin position="478"/>
        <end position="522"/>
    </location>
</feature>
<feature type="disulfide bond" evidence="15">
    <location>
        <begin position="285"/>
        <end position="298"/>
    </location>
</feature>
<dbReference type="GO" id="GO:0051240">
    <property type="term" value="P:positive regulation of multicellular organismal process"/>
    <property type="evidence" value="ECO:0007669"/>
    <property type="project" value="UniProtKB-ARBA"/>
</dbReference>
<evidence type="ECO:0000313" key="19">
    <source>
        <dbReference type="EMBL" id="KAK9405091.1"/>
    </source>
</evidence>
<evidence type="ECO:0000256" key="6">
    <source>
        <dbReference type="ARBA" id="ARBA00022859"/>
    </source>
</evidence>
<dbReference type="GO" id="GO:0006874">
    <property type="term" value="P:intracellular calcium ion homeostasis"/>
    <property type="evidence" value="ECO:0007669"/>
    <property type="project" value="UniProtKB-ARBA"/>
</dbReference>
<dbReference type="GO" id="GO:0010557">
    <property type="term" value="P:positive regulation of macromolecule biosynthetic process"/>
    <property type="evidence" value="ECO:0007669"/>
    <property type="project" value="UniProtKB-ARBA"/>
</dbReference>
<proteinExistence type="predicted"/>
<keyword evidence="4" id="KW-0732">Signal</keyword>
<feature type="disulfide bond" evidence="15">
    <location>
        <begin position="288"/>
        <end position="306"/>
    </location>
</feature>
<feature type="compositionally biased region" description="Pro residues" evidence="16">
    <location>
        <begin position="221"/>
        <end position="231"/>
    </location>
</feature>
<evidence type="ECO:0000256" key="9">
    <source>
        <dbReference type="ARBA" id="ARBA00023157"/>
    </source>
</evidence>
<feature type="repeat" description="TNFR-Cys" evidence="15">
    <location>
        <begin position="272"/>
        <end position="306"/>
    </location>
</feature>
<sequence>MRRGGILTLLSHWATSNPKRKGQLWPLQLSWGKTRLQGALPSSFACGRQAPLSARQAAAWNHDSPRSEGARNALGNSGCRARSPPPRSSLASETSSPPSPAVLLLPRPADAWLRRQPRADLWLSMRRGGILTLLSHWATSNPKRKGQLWPLQLRWGKASLGAKSHLEEKDGRSGRGWGCLPRLTDLGTSLCGAFPVGGQAGRRARGSGTVRGRPWTLGAPPDGPARAPPPIKGAGWRRRAEAAPMEERRWSAGLSAAVLLTLQGLAFAQGLNCSQTQYLWKGQCCNRCPPGQKVAAACSGLSNTTCSPCEEHHFQDRWTGLPHCTQHRSCSPQAGLIVYRNGSKERDFVCRCQEGNHCSSHECETCRPHSLCGPGEGVQREGNQLTDTLCAPCSLGYFSNVSSSTARCQPWSRCQEGLVQKANGTQATDNICEAPLLKTHKASPSPLLVLLPVAALLLGALLFLWHRHGKCARKRRQDLPLQEAPEPTENEEECSPPTQETLLGEQMGTQEKECHLAQQEEV</sequence>
<dbReference type="InterPro" id="IPR020435">
    <property type="entry name" value="TNFR_5"/>
</dbReference>
<dbReference type="PRINTS" id="PR01922">
    <property type="entry name" value="TNFACTORR5"/>
</dbReference>
<dbReference type="GO" id="GO:0010468">
    <property type="term" value="P:regulation of gene expression"/>
    <property type="evidence" value="ECO:0007669"/>
    <property type="project" value="UniProtKB-ARBA"/>
</dbReference>
<evidence type="ECO:0000256" key="7">
    <source>
        <dbReference type="ARBA" id="ARBA00022989"/>
    </source>
</evidence>
<feature type="domain" description="TNFR-Cys" evidence="18">
    <location>
        <begin position="351"/>
        <end position="390"/>
    </location>
</feature>
<dbReference type="Proteomes" id="UP001474421">
    <property type="component" value="Unassembled WGS sequence"/>
</dbReference>
<dbReference type="Gene3D" id="2.10.50.10">
    <property type="entry name" value="Tumor Necrosis Factor Receptor, subunit A, domain 2"/>
    <property type="match status" value="3"/>
</dbReference>
<dbReference type="Pfam" id="PF00020">
    <property type="entry name" value="TNFR_c6"/>
    <property type="match status" value="2"/>
</dbReference>
<feature type="disulfide bond" evidence="15">
    <location>
        <begin position="414"/>
        <end position="432"/>
    </location>
</feature>
<feature type="region of interest" description="Disordered" evidence="16">
    <location>
        <begin position="56"/>
        <end position="101"/>
    </location>
</feature>